<name>A0AAE3GHT1_9PSEU</name>
<dbReference type="PANTHER" id="PTHR43899:SF13">
    <property type="entry name" value="RH59310P"/>
    <property type="match status" value="1"/>
</dbReference>
<accession>A0AAE3GHT1</accession>
<proteinExistence type="inferred from homology"/>
<dbReference type="PANTHER" id="PTHR43899">
    <property type="entry name" value="RH59310P"/>
    <property type="match status" value="1"/>
</dbReference>
<dbReference type="GO" id="GO:0016491">
    <property type="term" value="F:oxidoreductase activity"/>
    <property type="evidence" value="ECO:0007669"/>
    <property type="project" value="UniProtKB-KW"/>
</dbReference>
<dbReference type="InterPro" id="IPR002347">
    <property type="entry name" value="SDR_fam"/>
</dbReference>
<dbReference type="SUPFAM" id="SSF51735">
    <property type="entry name" value="NAD(P)-binding Rossmann-fold domains"/>
    <property type="match status" value="1"/>
</dbReference>
<comment type="caution">
    <text evidence="3">The sequence shown here is derived from an EMBL/GenBank/DDBJ whole genome shotgun (WGS) entry which is preliminary data.</text>
</comment>
<dbReference type="Proteomes" id="UP001206128">
    <property type="component" value="Unassembled WGS sequence"/>
</dbReference>
<dbReference type="AlphaFoldDB" id="A0AAE3GHT1"/>
<dbReference type="InterPro" id="IPR051019">
    <property type="entry name" value="VLCFA-Steroid_DH"/>
</dbReference>
<dbReference type="RefSeq" id="WP_253774677.1">
    <property type="nucleotide sequence ID" value="NZ_JAMTCK010000010.1"/>
</dbReference>
<dbReference type="InterPro" id="IPR036291">
    <property type="entry name" value="NAD(P)-bd_dom_sf"/>
</dbReference>
<evidence type="ECO:0000313" key="3">
    <source>
        <dbReference type="EMBL" id="MCP2167637.1"/>
    </source>
</evidence>
<gene>
    <name evidence="3" type="ORF">LX83_004510</name>
</gene>
<keyword evidence="2" id="KW-0560">Oxidoreductase</keyword>
<keyword evidence="4" id="KW-1185">Reference proteome</keyword>
<organism evidence="3 4">
    <name type="scientific">Goodfellowiella coeruleoviolacea</name>
    <dbReference type="NCBI Taxonomy" id="334858"/>
    <lineage>
        <taxon>Bacteria</taxon>
        <taxon>Bacillati</taxon>
        <taxon>Actinomycetota</taxon>
        <taxon>Actinomycetes</taxon>
        <taxon>Pseudonocardiales</taxon>
        <taxon>Pseudonocardiaceae</taxon>
        <taxon>Goodfellowiella</taxon>
    </lineage>
</organism>
<comment type="similarity">
    <text evidence="1">Belongs to the short-chain dehydrogenases/reductases (SDR) family.</text>
</comment>
<protein>
    <recommendedName>
        <fullName evidence="5">Short-chain dehydrogenase</fullName>
    </recommendedName>
</protein>
<evidence type="ECO:0000256" key="2">
    <source>
        <dbReference type="ARBA" id="ARBA00023002"/>
    </source>
</evidence>
<dbReference type="Pfam" id="PF00106">
    <property type="entry name" value="adh_short"/>
    <property type="match status" value="1"/>
</dbReference>
<dbReference type="EMBL" id="JAMTCK010000010">
    <property type="protein sequence ID" value="MCP2167637.1"/>
    <property type="molecule type" value="Genomic_DNA"/>
</dbReference>
<evidence type="ECO:0008006" key="5">
    <source>
        <dbReference type="Google" id="ProtNLM"/>
    </source>
</evidence>
<sequence length="272" mass="28618">MKDLRSTYGRYAVVTGASSGIGEQFARELAAAGVNVVLVARRKDRLDALAAELSRTHGTTNKVVALDLLTSGAVDDLWQQAADLDVGIVVAAAGVYFGGALVANTLTAELDVLTLHGAVPLQLAHRFGGQFARRGRGAIILVSSVIAAGPVPFEANYAAVKAYVLSLGQALNYELKRDGVDVLVVSPGQTQTEGLDKAAGIDFSKIPGTKMASSRVARTALTSLGRRAHVIPGAANTIADLMAKYLLPRRLFVRMYASFIGRALTGDTRNVQ</sequence>
<reference evidence="3" key="1">
    <citation type="submission" date="2022-06" db="EMBL/GenBank/DDBJ databases">
        <title>Genomic Encyclopedia of Archaeal and Bacterial Type Strains, Phase II (KMG-II): from individual species to whole genera.</title>
        <authorList>
            <person name="Goeker M."/>
        </authorList>
    </citation>
    <scope>NUCLEOTIDE SEQUENCE</scope>
    <source>
        <strain evidence="3">DSM 43935</strain>
    </source>
</reference>
<evidence type="ECO:0000256" key="1">
    <source>
        <dbReference type="ARBA" id="ARBA00006484"/>
    </source>
</evidence>
<dbReference type="PIRSF" id="PIRSF000126">
    <property type="entry name" value="11-beta-HSD1"/>
    <property type="match status" value="1"/>
</dbReference>
<evidence type="ECO:0000313" key="4">
    <source>
        <dbReference type="Proteomes" id="UP001206128"/>
    </source>
</evidence>
<dbReference type="PRINTS" id="PR00081">
    <property type="entry name" value="GDHRDH"/>
</dbReference>
<dbReference type="Gene3D" id="3.40.50.720">
    <property type="entry name" value="NAD(P)-binding Rossmann-like Domain"/>
    <property type="match status" value="1"/>
</dbReference>